<keyword evidence="1" id="KW-0472">Membrane</keyword>
<evidence type="ECO:0000313" key="3">
    <source>
        <dbReference type="WBParaSite" id="MhA1_Contig150.frz3.gene1"/>
    </source>
</evidence>
<dbReference type="AlphaFoldDB" id="A0A1I8B6Z7"/>
<keyword evidence="1" id="KW-1133">Transmembrane helix</keyword>
<name>A0A1I8B6Z7_MELHA</name>
<dbReference type="Proteomes" id="UP000095281">
    <property type="component" value="Unplaced"/>
</dbReference>
<organism evidence="2 3">
    <name type="scientific">Meloidogyne hapla</name>
    <name type="common">Root-knot nematode worm</name>
    <dbReference type="NCBI Taxonomy" id="6305"/>
    <lineage>
        <taxon>Eukaryota</taxon>
        <taxon>Metazoa</taxon>
        <taxon>Ecdysozoa</taxon>
        <taxon>Nematoda</taxon>
        <taxon>Chromadorea</taxon>
        <taxon>Rhabditida</taxon>
        <taxon>Tylenchina</taxon>
        <taxon>Tylenchomorpha</taxon>
        <taxon>Tylenchoidea</taxon>
        <taxon>Meloidogynidae</taxon>
        <taxon>Meloidogyninae</taxon>
        <taxon>Meloidogyne</taxon>
    </lineage>
</organism>
<evidence type="ECO:0000313" key="2">
    <source>
        <dbReference type="Proteomes" id="UP000095281"/>
    </source>
</evidence>
<protein>
    <submittedName>
        <fullName evidence="3">Uncharacterized protein</fullName>
    </submittedName>
</protein>
<dbReference type="WBParaSite" id="MhA1_Contig150.frz3.gene1">
    <property type="protein sequence ID" value="MhA1_Contig150.frz3.gene1"/>
    <property type="gene ID" value="MhA1_Contig150.frz3.gene1"/>
</dbReference>
<sequence length="98" mass="11656">MSFEGGIRHFDNFNKTWPFIQNKMEKITFLQLLPAALIESMEYLIIFICAFKMIKYVNSHTGFDGNMKRLNKLLTKVLIILVRNYYFDWICNYSMVGN</sequence>
<accession>A0A1I8B6Z7</accession>
<evidence type="ECO:0000256" key="1">
    <source>
        <dbReference type="SAM" id="Phobius"/>
    </source>
</evidence>
<feature type="transmembrane region" description="Helical" evidence="1">
    <location>
        <begin position="27"/>
        <end position="51"/>
    </location>
</feature>
<proteinExistence type="predicted"/>
<reference evidence="3" key="1">
    <citation type="submission" date="2016-11" db="UniProtKB">
        <authorList>
            <consortium name="WormBaseParasite"/>
        </authorList>
    </citation>
    <scope>IDENTIFICATION</scope>
</reference>
<keyword evidence="1" id="KW-0812">Transmembrane</keyword>
<keyword evidence="2" id="KW-1185">Reference proteome</keyword>